<reference evidence="2" key="1">
    <citation type="submission" date="2016-10" db="EMBL/GenBank/DDBJ databases">
        <authorList>
            <person name="Varghese N."/>
            <person name="Submissions S."/>
        </authorList>
    </citation>
    <scope>NUCLEOTIDE SEQUENCE [LARGE SCALE GENOMIC DNA]</scope>
    <source>
        <strain evidence="2">SLH 33</strain>
    </source>
</reference>
<dbReference type="RefSeq" id="WP_091690401.1">
    <property type="nucleotide sequence ID" value="NZ_CAAGSJ010000007.1"/>
</dbReference>
<sequence length="115" mass="13535">MYVKTKCSKCGNNDFHDVYWWIVSEVKNGQATAKVDEMVVDDTVSEEQFADDVVHELRGFMYNGMTTDEFCKLLKKYFGVAAKYCCDHLQRMKIEMDMYCPDRQHLYFVEQKTTA</sequence>
<dbReference type="AlphaFoldDB" id="A0A1I0B3N3"/>
<dbReference type="OrthoDB" id="142147at2157"/>
<name>A0A1I0B3N3_9EURY</name>
<accession>A0A1I0B3N3</accession>
<organism evidence="1 2">
    <name type="scientific">Methanococcoides vulcani</name>
    <dbReference type="NCBI Taxonomy" id="1353158"/>
    <lineage>
        <taxon>Archaea</taxon>
        <taxon>Methanobacteriati</taxon>
        <taxon>Methanobacteriota</taxon>
        <taxon>Stenosarchaea group</taxon>
        <taxon>Methanomicrobia</taxon>
        <taxon>Methanosarcinales</taxon>
        <taxon>Methanosarcinaceae</taxon>
        <taxon>Methanococcoides</taxon>
    </lineage>
</organism>
<dbReference type="Proteomes" id="UP000243338">
    <property type="component" value="Unassembled WGS sequence"/>
</dbReference>
<dbReference type="EMBL" id="FOHQ01000006">
    <property type="protein sequence ID" value="SET01372.1"/>
    <property type="molecule type" value="Genomic_DNA"/>
</dbReference>
<evidence type="ECO:0000313" key="2">
    <source>
        <dbReference type="Proteomes" id="UP000243338"/>
    </source>
</evidence>
<dbReference type="STRING" id="1353158.SAMN04488587_1946"/>
<gene>
    <name evidence="1" type="ORF">SAMN04488587_1946</name>
</gene>
<proteinExistence type="predicted"/>
<protein>
    <submittedName>
        <fullName evidence="1">Uncharacterized protein</fullName>
    </submittedName>
</protein>
<keyword evidence="2" id="KW-1185">Reference proteome</keyword>
<evidence type="ECO:0000313" key="1">
    <source>
        <dbReference type="EMBL" id="SET01372.1"/>
    </source>
</evidence>